<gene>
    <name evidence="2" type="ORF">LCGC14_2580910</name>
</gene>
<evidence type="ECO:0000313" key="2">
    <source>
        <dbReference type="EMBL" id="KKL07944.1"/>
    </source>
</evidence>
<proteinExistence type="predicted"/>
<dbReference type="PANTHER" id="PTHR32329:SF2">
    <property type="entry name" value="BIFUNCTIONAL PROTEIN [INCLUDES 2-HYDROXYACYL-COA DEHYDRATASE (N-TER) AND ITS ACTIVATOR DOMAIN (C_TERM)"/>
    <property type="match status" value="1"/>
</dbReference>
<comment type="caution">
    <text evidence="2">The sequence shown here is derived from an EMBL/GenBank/DDBJ whole genome shotgun (WGS) entry which is preliminary data.</text>
</comment>
<accession>A0A0F9AEE0</accession>
<dbReference type="SUPFAM" id="SSF53067">
    <property type="entry name" value="Actin-like ATPase domain"/>
    <property type="match status" value="1"/>
</dbReference>
<dbReference type="PANTHER" id="PTHR32329">
    <property type="entry name" value="BIFUNCTIONAL PROTEIN [INCLUDES 2-HYDROXYACYL-COA DEHYDRATASE (N-TER) AND ITS ACTIVATOR DOMAIN (C_TERM)-RELATED"/>
    <property type="match status" value="1"/>
</dbReference>
<evidence type="ECO:0000259" key="1">
    <source>
        <dbReference type="Pfam" id="PF01869"/>
    </source>
</evidence>
<dbReference type="Gene3D" id="3.30.420.40">
    <property type="match status" value="1"/>
</dbReference>
<reference evidence="2" key="1">
    <citation type="journal article" date="2015" name="Nature">
        <title>Complex archaea that bridge the gap between prokaryotes and eukaryotes.</title>
        <authorList>
            <person name="Spang A."/>
            <person name="Saw J.H."/>
            <person name="Jorgensen S.L."/>
            <person name="Zaremba-Niedzwiedzka K."/>
            <person name="Martijn J."/>
            <person name="Lind A.E."/>
            <person name="van Eijk R."/>
            <person name="Schleper C."/>
            <person name="Guy L."/>
            <person name="Ettema T.J."/>
        </authorList>
    </citation>
    <scope>NUCLEOTIDE SEQUENCE</scope>
</reference>
<dbReference type="InterPro" id="IPR051805">
    <property type="entry name" value="Dehydratase_Activator_Redct"/>
</dbReference>
<dbReference type="InterPro" id="IPR043129">
    <property type="entry name" value="ATPase_NBD"/>
</dbReference>
<feature type="non-terminal residue" evidence="2">
    <location>
        <position position="144"/>
    </location>
</feature>
<dbReference type="Pfam" id="PF01869">
    <property type="entry name" value="BcrAD_BadFG"/>
    <property type="match status" value="1"/>
</dbReference>
<protein>
    <recommendedName>
        <fullName evidence="1">ATPase BadF/BadG/BcrA/BcrD type domain-containing protein</fullName>
    </recommendedName>
</protein>
<organism evidence="2">
    <name type="scientific">marine sediment metagenome</name>
    <dbReference type="NCBI Taxonomy" id="412755"/>
    <lineage>
        <taxon>unclassified sequences</taxon>
        <taxon>metagenomes</taxon>
        <taxon>ecological metagenomes</taxon>
    </lineage>
</organism>
<dbReference type="AlphaFoldDB" id="A0A0F9AEE0"/>
<dbReference type="EMBL" id="LAZR01043084">
    <property type="protein sequence ID" value="KKL07944.1"/>
    <property type="molecule type" value="Genomic_DNA"/>
</dbReference>
<feature type="domain" description="ATPase BadF/BadG/BcrA/BcrD type" evidence="1">
    <location>
        <begin position="5"/>
        <end position="143"/>
    </location>
</feature>
<name>A0A0F9AEE0_9ZZZZ</name>
<dbReference type="InterPro" id="IPR002731">
    <property type="entry name" value="ATPase_BadF"/>
</dbReference>
<sequence>MLYGGIDVGAQSVKAVIFDGKKIIGNKSVVTEKEADAAAKEVFEDLLTELQYRAQDVGKVFATGCGAGEVSFADKKSSEQICAARGGRWLVPTARTVVDLGAEGCRVMKLGPNGAMEDFANNAKCASGTGSSIELGAVYLKVSV</sequence>